<dbReference type="PANTHER" id="PTHR30204">
    <property type="entry name" value="REDOX-CYCLING DRUG-SENSING TRANSCRIPTIONAL ACTIVATOR SOXR"/>
    <property type="match status" value="1"/>
</dbReference>
<dbReference type="EMBL" id="JAEKNN010000023">
    <property type="protein sequence ID" value="MBJ7608697.1"/>
    <property type="molecule type" value="Genomic_DNA"/>
</dbReference>
<evidence type="ECO:0000256" key="2">
    <source>
        <dbReference type="ARBA" id="ARBA00023015"/>
    </source>
</evidence>
<evidence type="ECO:0000259" key="5">
    <source>
        <dbReference type="PROSITE" id="PS50937"/>
    </source>
</evidence>
<dbReference type="PANTHER" id="PTHR30204:SF69">
    <property type="entry name" value="MERR-FAMILY TRANSCRIPTIONAL REGULATOR"/>
    <property type="match status" value="1"/>
</dbReference>
<sequence length="237" mass="25840">MTGIAAHRMRDLVRLTGVSAPTIHFYAQQGLLPKPRKTAGNQALYTNSTVTRIGWIRALQTELNLSLRSIAKVLQMRGELPVEEIRGLQALGALLDEPDPAAEAAELASARQRLAPADLASLQRLGLVNTSGAISSSDLRLLDLVASMRASGFTEESGFAIESLAVYRDAVERLVADELARIVEPVLHRHDPQTLRDLVHLGLPLTDRLLSLLHQRAVRGEMQRWLDITPEPAGATA</sequence>
<dbReference type="Gene3D" id="1.10.1660.10">
    <property type="match status" value="1"/>
</dbReference>
<organism evidence="6 7">
    <name type="scientific">Candidatus Amunia macphersoniae</name>
    <dbReference type="NCBI Taxonomy" id="3127014"/>
    <lineage>
        <taxon>Bacteria</taxon>
        <taxon>Bacillati</taxon>
        <taxon>Candidatus Dormiibacterota</taxon>
        <taxon>Candidatus Dormibacteria</taxon>
        <taxon>Candidatus Aeolococcales</taxon>
        <taxon>Candidatus Aeolococcaceae</taxon>
        <taxon>Candidatus Amunia</taxon>
    </lineage>
</organism>
<proteinExistence type="predicted"/>
<name>A0A934KJ32_9BACT</name>
<dbReference type="InterPro" id="IPR009061">
    <property type="entry name" value="DNA-bd_dom_put_sf"/>
</dbReference>
<gene>
    <name evidence="6" type="ORF">JF887_04600</name>
</gene>
<keyword evidence="3" id="KW-0238">DNA-binding</keyword>
<feature type="domain" description="HTH merR-type" evidence="5">
    <location>
        <begin position="6"/>
        <end position="76"/>
    </location>
</feature>
<dbReference type="InterPro" id="IPR000551">
    <property type="entry name" value="MerR-type_HTH_dom"/>
</dbReference>
<evidence type="ECO:0000256" key="4">
    <source>
        <dbReference type="ARBA" id="ARBA00023163"/>
    </source>
</evidence>
<keyword evidence="2" id="KW-0805">Transcription regulation</keyword>
<dbReference type="Pfam" id="PF13411">
    <property type="entry name" value="MerR_1"/>
    <property type="match status" value="1"/>
</dbReference>
<dbReference type="PROSITE" id="PS50937">
    <property type="entry name" value="HTH_MERR_2"/>
    <property type="match status" value="1"/>
</dbReference>
<dbReference type="GO" id="GO:0003700">
    <property type="term" value="F:DNA-binding transcription factor activity"/>
    <property type="evidence" value="ECO:0007669"/>
    <property type="project" value="InterPro"/>
</dbReference>
<accession>A0A934KJ32</accession>
<dbReference type="AlphaFoldDB" id="A0A934KJ32"/>
<reference evidence="6 7" key="1">
    <citation type="submission" date="2020-10" db="EMBL/GenBank/DDBJ databases">
        <title>Ca. Dormibacterota MAGs.</title>
        <authorList>
            <person name="Montgomery K."/>
        </authorList>
    </citation>
    <scope>NUCLEOTIDE SEQUENCE [LARGE SCALE GENOMIC DNA]</scope>
    <source>
        <strain evidence="6">Mitchell_Peninsula_5</strain>
    </source>
</reference>
<evidence type="ECO:0000313" key="6">
    <source>
        <dbReference type="EMBL" id="MBJ7608697.1"/>
    </source>
</evidence>
<protein>
    <submittedName>
        <fullName evidence="6">MerR family transcriptional regulator</fullName>
    </submittedName>
</protein>
<keyword evidence="4" id="KW-0804">Transcription</keyword>
<evidence type="ECO:0000313" key="7">
    <source>
        <dbReference type="Proteomes" id="UP000614410"/>
    </source>
</evidence>
<evidence type="ECO:0000256" key="1">
    <source>
        <dbReference type="ARBA" id="ARBA00022491"/>
    </source>
</evidence>
<comment type="caution">
    <text evidence="6">The sequence shown here is derived from an EMBL/GenBank/DDBJ whole genome shotgun (WGS) entry which is preliminary data.</text>
</comment>
<dbReference type="SUPFAM" id="SSF46955">
    <property type="entry name" value="Putative DNA-binding domain"/>
    <property type="match status" value="1"/>
</dbReference>
<keyword evidence="1" id="KW-0678">Repressor</keyword>
<dbReference type="SMART" id="SM00422">
    <property type="entry name" value="HTH_MERR"/>
    <property type="match status" value="1"/>
</dbReference>
<evidence type="ECO:0000256" key="3">
    <source>
        <dbReference type="ARBA" id="ARBA00023125"/>
    </source>
</evidence>
<dbReference type="Proteomes" id="UP000614410">
    <property type="component" value="Unassembled WGS sequence"/>
</dbReference>
<dbReference type="GO" id="GO:0003677">
    <property type="term" value="F:DNA binding"/>
    <property type="evidence" value="ECO:0007669"/>
    <property type="project" value="UniProtKB-KW"/>
</dbReference>
<dbReference type="InterPro" id="IPR047057">
    <property type="entry name" value="MerR_fam"/>
</dbReference>